<evidence type="ECO:0000256" key="1">
    <source>
        <dbReference type="SAM" id="MobiDB-lite"/>
    </source>
</evidence>
<evidence type="ECO:0000313" key="3">
    <source>
        <dbReference type="Proteomes" id="UP000664617"/>
    </source>
</evidence>
<feature type="region of interest" description="Disordered" evidence="1">
    <location>
        <begin position="298"/>
        <end position="340"/>
    </location>
</feature>
<evidence type="ECO:0000313" key="2">
    <source>
        <dbReference type="EMBL" id="MBO0607767.1"/>
    </source>
</evidence>
<comment type="caution">
    <text evidence="2">The sequence shown here is derived from an EMBL/GenBank/DDBJ whole genome shotgun (WGS) entry which is preliminary data.</text>
</comment>
<dbReference type="RefSeq" id="WP_207273695.1">
    <property type="nucleotide sequence ID" value="NZ_JAFMPK010000018.1"/>
</dbReference>
<dbReference type="EMBL" id="JAFMPK010000018">
    <property type="protein sequence ID" value="MBO0607767.1"/>
    <property type="molecule type" value="Genomic_DNA"/>
</dbReference>
<reference evidence="3" key="1">
    <citation type="submission" date="2023-07" db="EMBL/GenBank/DDBJ databases">
        <title>Myceligenerans salitolerans sp. nov., a halotolerant actinomycete isolated from a salt lake in Xinjiang, China.</title>
        <authorList>
            <person name="Guan T."/>
        </authorList>
    </citation>
    <scope>NUCLEOTIDE SEQUENCE [LARGE SCALE GENOMIC DNA]</scope>
    <source>
        <strain evidence="3">XHU 5031</strain>
    </source>
</reference>
<gene>
    <name evidence="2" type="ORF">J0911_01830</name>
</gene>
<keyword evidence="3" id="KW-1185">Reference proteome</keyword>
<sequence length="340" mass="32564">MGAFRFAAAALAAGATTAWARGRLDDAVRSGALKHLHDKVATPEAWTRTNHRGEPVSLLEGPAVAAGLVAGSVVAGGPAAGPTAFATATAGAFGVIDDVAEDADTAAKGLRGHLGALARGQVTTGGLKVLGICTSALVAAAAGTPRRGGALAHLVDIGVNGALIGGTANLVNLFDLRPGRALKAATAASLAAGIVAGAGTPGPGATPTAGAATGALLGAVAAAAPADLGERDMLGDGGANALGAIVGAQLAFGAPRTVRLAALAGVVGLTLASEKVSFSQVIRSTPWLHRIDMLGRRPATPVTTGPRDAAAPAATPAAPAATPAARAATNPAAGEPGGTP</sequence>
<protein>
    <submittedName>
        <fullName evidence="2">Uncharacterized protein</fullName>
    </submittedName>
</protein>
<accession>A0ABS3I449</accession>
<feature type="compositionally biased region" description="Low complexity" evidence="1">
    <location>
        <begin position="309"/>
        <end position="333"/>
    </location>
</feature>
<organism evidence="2 3">
    <name type="scientific">Myceligenerans salitolerans</name>
    <dbReference type="NCBI Taxonomy" id="1230528"/>
    <lineage>
        <taxon>Bacteria</taxon>
        <taxon>Bacillati</taxon>
        <taxon>Actinomycetota</taxon>
        <taxon>Actinomycetes</taxon>
        <taxon>Micrococcales</taxon>
        <taxon>Promicromonosporaceae</taxon>
        <taxon>Myceligenerans</taxon>
    </lineage>
</organism>
<proteinExistence type="predicted"/>
<name>A0ABS3I449_9MICO</name>
<dbReference type="Proteomes" id="UP000664617">
    <property type="component" value="Unassembled WGS sequence"/>
</dbReference>